<dbReference type="PANTHER" id="PTHR43852:SF3">
    <property type="entry name" value="NUCLEOTIDYLTRANSFERASE"/>
    <property type="match status" value="1"/>
</dbReference>
<dbReference type="GO" id="GO:0016740">
    <property type="term" value="F:transferase activity"/>
    <property type="evidence" value="ECO:0007669"/>
    <property type="project" value="UniProtKB-KW"/>
</dbReference>
<evidence type="ECO:0000313" key="2">
    <source>
        <dbReference type="EMBL" id="QXO93875.1"/>
    </source>
</evidence>
<dbReference type="Pfam" id="PF18765">
    <property type="entry name" value="Polbeta"/>
    <property type="match status" value="1"/>
</dbReference>
<dbReference type="OrthoDB" id="23323at2157"/>
<dbReference type="InterPro" id="IPR052930">
    <property type="entry name" value="TA_antitoxin_MntA"/>
</dbReference>
<name>A0A8F5VLV6_METHU</name>
<proteinExistence type="predicted"/>
<dbReference type="CDD" id="cd05403">
    <property type="entry name" value="NT_KNTase_like"/>
    <property type="match status" value="1"/>
</dbReference>
<evidence type="ECO:0000313" key="3">
    <source>
        <dbReference type="Proteomes" id="UP000694228"/>
    </source>
</evidence>
<dbReference type="EMBL" id="CP077107">
    <property type="protein sequence ID" value="QXO93875.1"/>
    <property type="molecule type" value="Genomic_DNA"/>
</dbReference>
<organism evidence="2 3">
    <name type="scientific">Methanospirillum hungatei</name>
    <dbReference type="NCBI Taxonomy" id="2203"/>
    <lineage>
        <taxon>Archaea</taxon>
        <taxon>Methanobacteriati</taxon>
        <taxon>Methanobacteriota</taxon>
        <taxon>Stenosarchaea group</taxon>
        <taxon>Methanomicrobia</taxon>
        <taxon>Methanomicrobiales</taxon>
        <taxon>Methanospirillaceae</taxon>
        <taxon>Methanospirillum</taxon>
    </lineage>
</organism>
<dbReference type="PANTHER" id="PTHR43852">
    <property type="entry name" value="NUCLEOTIDYLTRANSFERASE"/>
    <property type="match status" value="1"/>
</dbReference>
<dbReference type="InterPro" id="IPR041633">
    <property type="entry name" value="Polbeta"/>
</dbReference>
<sequence length="144" mass="16970">MIIPMDLLTPHSLSPAEKDVILHKITCYFLKKNEIIAGVLFGSFAEGTFRDIDIGLVLDNSFNPPRYYEQRLERELSNLIHFPLDIRVLNTAPLRFVYQVLKKQKVIFCSNQNAFSSFESRILREYLDYSYYLNRYRRELVGII</sequence>
<protein>
    <submittedName>
        <fullName evidence="2">Nucleotidyltransferase domain-containing protein</fullName>
    </submittedName>
</protein>
<gene>
    <name evidence="2" type="ORF">KSK55_11020</name>
</gene>
<dbReference type="AlphaFoldDB" id="A0A8F5VLV6"/>
<reference evidence="2 3" key="1">
    <citation type="submission" date="2021-06" db="EMBL/GenBank/DDBJ databases">
        <title>Complete genome sequence of the secondary alcohol utilizing methanogen Methanospirillum hungatei strain GP1.</title>
        <authorList>
            <person name="Day L.A."/>
            <person name="Costa K.C."/>
        </authorList>
    </citation>
    <scope>NUCLEOTIDE SEQUENCE [LARGE SCALE GENOMIC DNA]</scope>
    <source>
        <strain evidence="2 3">GP1</strain>
    </source>
</reference>
<evidence type="ECO:0000259" key="1">
    <source>
        <dbReference type="Pfam" id="PF18765"/>
    </source>
</evidence>
<accession>A0A8F5VLV6</accession>
<dbReference type="Proteomes" id="UP000694228">
    <property type="component" value="Chromosome"/>
</dbReference>
<dbReference type="NCBIfam" id="NF047752">
    <property type="entry name" value="MntA_antitoxin"/>
    <property type="match status" value="1"/>
</dbReference>
<feature type="domain" description="Polymerase beta nucleotidyltransferase" evidence="1">
    <location>
        <begin position="24"/>
        <end position="112"/>
    </location>
</feature>